<name>A0A9P7YXW3_9HELO</name>
<evidence type="ECO:0000259" key="2">
    <source>
        <dbReference type="Pfam" id="PF03959"/>
    </source>
</evidence>
<reference evidence="3" key="1">
    <citation type="journal article" date="2021" name="IMA Fungus">
        <title>Genomic characterization of three marine fungi, including Emericellopsis atlantica sp. nov. with signatures of a generalist lifestyle and marine biomass degradation.</title>
        <authorList>
            <person name="Hagestad O.C."/>
            <person name="Hou L."/>
            <person name="Andersen J.H."/>
            <person name="Hansen E.H."/>
            <person name="Altermark B."/>
            <person name="Li C."/>
            <person name="Kuhnert E."/>
            <person name="Cox R.J."/>
            <person name="Crous P.W."/>
            <person name="Spatafora J.W."/>
            <person name="Lail K."/>
            <person name="Amirebrahimi M."/>
            <person name="Lipzen A."/>
            <person name="Pangilinan J."/>
            <person name="Andreopoulos W."/>
            <person name="Hayes R.D."/>
            <person name="Ng V."/>
            <person name="Grigoriev I.V."/>
            <person name="Jackson S.A."/>
            <person name="Sutton T.D.S."/>
            <person name="Dobson A.D.W."/>
            <person name="Rama T."/>
        </authorList>
    </citation>
    <scope>NUCLEOTIDE SEQUENCE</scope>
    <source>
        <strain evidence="3">TRa3180A</strain>
    </source>
</reference>
<evidence type="ECO:0000256" key="1">
    <source>
        <dbReference type="ARBA" id="ARBA00022801"/>
    </source>
</evidence>
<dbReference type="GO" id="GO:0016787">
    <property type="term" value="F:hydrolase activity"/>
    <property type="evidence" value="ECO:0007669"/>
    <property type="project" value="UniProtKB-KW"/>
</dbReference>
<dbReference type="EMBL" id="MU254216">
    <property type="protein sequence ID" value="KAG9241412.1"/>
    <property type="molecule type" value="Genomic_DNA"/>
</dbReference>
<dbReference type="InterPro" id="IPR005645">
    <property type="entry name" value="FSH-like_dom"/>
</dbReference>
<dbReference type="Gene3D" id="3.40.50.1820">
    <property type="entry name" value="alpha/beta hydrolase"/>
    <property type="match status" value="1"/>
</dbReference>
<feature type="domain" description="Serine hydrolase" evidence="2">
    <location>
        <begin position="18"/>
        <end position="234"/>
    </location>
</feature>
<dbReference type="PANTHER" id="PTHR48070:SF7">
    <property type="entry name" value="SERINE HYDROLASE FSH DOMAIN-CONTAINING PROTEIN-RELATED"/>
    <property type="match status" value="1"/>
</dbReference>
<dbReference type="Pfam" id="PF03959">
    <property type="entry name" value="FSH1"/>
    <property type="match status" value="1"/>
</dbReference>
<dbReference type="InterPro" id="IPR050593">
    <property type="entry name" value="LovG"/>
</dbReference>
<protein>
    <submittedName>
        <fullName evidence="3">Serine hydrolase FSH</fullName>
    </submittedName>
</protein>
<dbReference type="GO" id="GO:0019748">
    <property type="term" value="P:secondary metabolic process"/>
    <property type="evidence" value="ECO:0007669"/>
    <property type="project" value="TreeGrafter"/>
</dbReference>
<dbReference type="InterPro" id="IPR029058">
    <property type="entry name" value="AB_hydrolase_fold"/>
</dbReference>
<sequence length="257" mass="28939">MLYDKEYKIAWRGEAQDEFLCLHGRSASTEIFRSQTASFRTLQDDSYEFDFVDAPYACEPAAGIDLFYSPPFHSFYDPNIESIKKGHQWLLAYIDLHGPYNGAMDFCQGCALTASLLLYHLGFGVSDGARRIDGSSNLQLMENASNAAILKDGTQRWGEGFDASVKDDKSNVSGFKFEEISKECLIQTPTVHVYGARDPRYPSSMTLSRFCSSAARRTYDHGGGHDIPRMKNVSVMIRELVEWCAMMQIDGDELKSR</sequence>
<dbReference type="GO" id="GO:0005737">
    <property type="term" value="C:cytoplasm"/>
    <property type="evidence" value="ECO:0007669"/>
    <property type="project" value="TreeGrafter"/>
</dbReference>
<comment type="caution">
    <text evidence="3">The sequence shown here is derived from an EMBL/GenBank/DDBJ whole genome shotgun (WGS) entry which is preliminary data.</text>
</comment>
<dbReference type="PANTHER" id="PTHR48070">
    <property type="entry name" value="ESTERASE OVCA2"/>
    <property type="match status" value="1"/>
</dbReference>
<gene>
    <name evidence="3" type="ORF">BJ878DRAFT_558161</name>
</gene>
<dbReference type="SUPFAM" id="SSF53474">
    <property type="entry name" value="alpha/beta-Hydrolases"/>
    <property type="match status" value="1"/>
</dbReference>
<evidence type="ECO:0000313" key="3">
    <source>
        <dbReference type="EMBL" id="KAG9241412.1"/>
    </source>
</evidence>
<accession>A0A9P7YXW3</accession>
<dbReference type="Proteomes" id="UP000887226">
    <property type="component" value="Unassembled WGS sequence"/>
</dbReference>
<proteinExistence type="predicted"/>
<organism evidence="3 4">
    <name type="scientific">Calycina marina</name>
    <dbReference type="NCBI Taxonomy" id="1763456"/>
    <lineage>
        <taxon>Eukaryota</taxon>
        <taxon>Fungi</taxon>
        <taxon>Dikarya</taxon>
        <taxon>Ascomycota</taxon>
        <taxon>Pezizomycotina</taxon>
        <taxon>Leotiomycetes</taxon>
        <taxon>Helotiales</taxon>
        <taxon>Pezizellaceae</taxon>
        <taxon>Calycina</taxon>
    </lineage>
</organism>
<keyword evidence="1 3" id="KW-0378">Hydrolase</keyword>
<evidence type="ECO:0000313" key="4">
    <source>
        <dbReference type="Proteomes" id="UP000887226"/>
    </source>
</evidence>
<dbReference type="GO" id="GO:0005634">
    <property type="term" value="C:nucleus"/>
    <property type="evidence" value="ECO:0007669"/>
    <property type="project" value="TreeGrafter"/>
</dbReference>
<dbReference type="OrthoDB" id="2094269at2759"/>
<dbReference type="AlphaFoldDB" id="A0A9P7YXW3"/>
<keyword evidence="4" id="KW-1185">Reference proteome</keyword>